<evidence type="ECO:0000256" key="9">
    <source>
        <dbReference type="ARBA" id="ARBA00031501"/>
    </source>
</evidence>
<dbReference type="GO" id="GO:0004134">
    <property type="term" value="F:4-alpha-glucanotransferase activity"/>
    <property type="evidence" value="ECO:0007669"/>
    <property type="project" value="UniProtKB-EC"/>
</dbReference>
<evidence type="ECO:0000256" key="1">
    <source>
        <dbReference type="ARBA" id="ARBA00000439"/>
    </source>
</evidence>
<evidence type="ECO:0000256" key="2">
    <source>
        <dbReference type="ARBA" id="ARBA00005684"/>
    </source>
</evidence>
<keyword evidence="5 10" id="KW-0328">Glycosyltransferase</keyword>
<dbReference type="EC" id="2.4.1.25" evidence="3 10"/>
<evidence type="ECO:0000256" key="11">
    <source>
        <dbReference type="SAM" id="MobiDB-lite"/>
    </source>
</evidence>
<comment type="catalytic activity">
    <reaction evidence="1 10">
        <text>Transfers a segment of a (1-&gt;4)-alpha-D-glucan to a new position in an acceptor, which may be glucose or a (1-&gt;4)-alpha-D-glucan.</text>
        <dbReference type="EC" id="2.4.1.25"/>
    </reaction>
</comment>
<evidence type="ECO:0000256" key="10">
    <source>
        <dbReference type="RuleBase" id="RU361207"/>
    </source>
</evidence>
<evidence type="ECO:0000256" key="8">
    <source>
        <dbReference type="ARBA" id="ARBA00031423"/>
    </source>
</evidence>
<dbReference type="Pfam" id="PF02446">
    <property type="entry name" value="Glyco_hydro_77"/>
    <property type="match status" value="1"/>
</dbReference>
<gene>
    <name evidence="12" type="ORF">GGE60_005645</name>
</gene>
<dbReference type="Proteomes" id="UP000543836">
    <property type="component" value="Unassembled WGS sequence"/>
</dbReference>
<evidence type="ECO:0000256" key="5">
    <source>
        <dbReference type="ARBA" id="ARBA00022676"/>
    </source>
</evidence>
<evidence type="ECO:0000256" key="6">
    <source>
        <dbReference type="ARBA" id="ARBA00022679"/>
    </source>
</evidence>
<protein>
    <recommendedName>
        <fullName evidence="4 10">4-alpha-glucanotransferase</fullName>
        <ecNumber evidence="3 10">2.4.1.25</ecNumber>
    </recommendedName>
    <alternativeName>
        <fullName evidence="8 10">Amylomaltase</fullName>
    </alternativeName>
    <alternativeName>
        <fullName evidence="9 10">Disproportionating enzyme</fullName>
    </alternativeName>
</protein>
<dbReference type="InterPro" id="IPR003385">
    <property type="entry name" value="Glyco_hydro_77"/>
</dbReference>
<dbReference type="SUPFAM" id="SSF51445">
    <property type="entry name" value="(Trans)glycosidases"/>
    <property type="match status" value="1"/>
</dbReference>
<evidence type="ECO:0000256" key="7">
    <source>
        <dbReference type="ARBA" id="ARBA00023277"/>
    </source>
</evidence>
<name>A0A7W7A0C9_9HYPH</name>
<evidence type="ECO:0000313" key="12">
    <source>
        <dbReference type="EMBL" id="MBB4571483.1"/>
    </source>
</evidence>
<keyword evidence="13" id="KW-1185">Reference proteome</keyword>
<evidence type="ECO:0000256" key="4">
    <source>
        <dbReference type="ARBA" id="ARBA00020295"/>
    </source>
</evidence>
<comment type="caution">
    <text evidence="12">The sequence shown here is derived from an EMBL/GenBank/DDBJ whole genome shotgun (WGS) entry which is preliminary data.</text>
</comment>
<dbReference type="InterPro" id="IPR017853">
    <property type="entry name" value="GH"/>
</dbReference>
<reference evidence="12 13" key="1">
    <citation type="submission" date="2020-08" db="EMBL/GenBank/DDBJ databases">
        <title>Genomic Encyclopedia of Type Strains, Phase IV (KMG-V): Genome sequencing to study the core and pangenomes of soil and plant-associated prokaryotes.</title>
        <authorList>
            <person name="Whitman W."/>
        </authorList>
    </citation>
    <scope>NUCLEOTIDE SEQUENCE [LARGE SCALE GENOMIC DNA]</scope>
    <source>
        <strain evidence="12 13">SEMIA 492</strain>
    </source>
</reference>
<comment type="similarity">
    <text evidence="2 10">Belongs to the disproportionating enzyme family.</text>
</comment>
<keyword evidence="6 10" id="KW-0808">Transferase</keyword>
<dbReference type="EMBL" id="JACIIG010000026">
    <property type="protein sequence ID" value="MBB4571483.1"/>
    <property type="molecule type" value="Genomic_DNA"/>
</dbReference>
<dbReference type="NCBIfam" id="TIGR00217">
    <property type="entry name" value="malQ"/>
    <property type="match status" value="1"/>
</dbReference>
<dbReference type="RefSeq" id="WP_051264248.1">
    <property type="nucleotide sequence ID" value="NZ_JACIIG010000026.1"/>
</dbReference>
<dbReference type="PANTHER" id="PTHR32438">
    <property type="entry name" value="4-ALPHA-GLUCANOTRANSFERASE DPE1, CHLOROPLASTIC/AMYLOPLASTIC"/>
    <property type="match status" value="1"/>
</dbReference>
<evidence type="ECO:0000256" key="3">
    <source>
        <dbReference type="ARBA" id="ARBA00012560"/>
    </source>
</evidence>
<dbReference type="Gene3D" id="3.20.20.80">
    <property type="entry name" value="Glycosidases"/>
    <property type="match status" value="1"/>
</dbReference>
<organism evidence="12 13">
    <name type="scientific">Rhizobium leucaenae</name>
    <dbReference type="NCBI Taxonomy" id="29450"/>
    <lineage>
        <taxon>Bacteria</taxon>
        <taxon>Pseudomonadati</taxon>
        <taxon>Pseudomonadota</taxon>
        <taxon>Alphaproteobacteria</taxon>
        <taxon>Hyphomicrobiales</taxon>
        <taxon>Rhizobiaceae</taxon>
        <taxon>Rhizobium/Agrobacterium group</taxon>
        <taxon>Rhizobium</taxon>
    </lineage>
</organism>
<feature type="region of interest" description="Disordered" evidence="11">
    <location>
        <begin position="671"/>
        <end position="692"/>
    </location>
</feature>
<proteinExistence type="inferred from homology"/>
<dbReference type="PANTHER" id="PTHR32438:SF5">
    <property type="entry name" value="4-ALPHA-GLUCANOTRANSFERASE DPE1, CHLOROPLASTIC_AMYLOPLASTIC"/>
    <property type="match status" value="1"/>
</dbReference>
<evidence type="ECO:0000313" key="13">
    <source>
        <dbReference type="Proteomes" id="UP000543836"/>
    </source>
</evidence>
<accession>A0A7W7A0C9</accession>
<dbReference type="GO" id="GO:0005975">
    <property type="term" value="P:carbohydrate metabolic process"/>
    <property type="evidence" value="ECO:0007669"/>
    <property type="project" value="InterPro"/>
</dbReference>
<sequence>MAEQLRRRQKSDKLNCVTSKEGGGKPVLLTEPMSVLGPANPARRAFLLGGMMKRKPRLDPDLESLAEKHGITATYEDLQGRRRAVPAETRLRMLQALGFPDRLEAQPDRQWARPRLDVPEGARCFLPPSPGATRAWGISTQVYELTSCRNWGIGDFEDVRQLCLIAAEAGADFIGLNPLHALFLAEPRRCSPYSPSSRLFLNPLYLAVDKIPGFRKDMVDEERLAENRALELVDYAAVAMLKLTVLRQMWHEWNKADFSDTDAAKRAFDDFKREGGDVLFGHGLFESLSFFMTEQGFGSGWHDWPAEFQNRHAAAVESYAADHLDDVGFHIWLQWLTAHQLQNLANCARQTGLRFGLYLDFAVGDVPDGSSTWSAPDLVLSTMHIGAPPDAFSAKGQDWSLVPLSPSLLANPAQPNYRRLIDRTARFAGALRLDHALGLWQLFLIPAGETAAAGGYLRYPFPDMIASLAVVSRERQTVIIGEDLGNVPEGFRPAMEKAGILGYKVLYFEDIAAQNIDPDLPASLSLACLSTHDLPPLLGWWRGDDISFAEGLGWSDAEAAVRSREDRDKQKRALLDKLAEAQLIDLMLLEQSQGAHLPDEAAVALHRLLAKTNSMLVAPRLADMVGEDRPTNVPGTAEEYPNWCLKLHIPIERLKDTALFARISTVFEEERPKRRPSDCGATPRDENPASRM</sequence>
<keyword evidence="7 10" id="KW-0119">Carbohydrate metabolism</keyword>
<dbReference type="AlphaFoldDB" id="A0A7W7A0C9"/>